<dbReference type="EMBL" id="BAAAZR010000052">
    <property type="protein sequence ID" value="GAA3842493.1"/>
    <property type="molecule type" value="Genomic_DNA"/>
</dbReference>
<comment type="caution">
    <text evidence="1">The sequence shown here is derived from an EMBL/GenBank/DDBJ whole genome shotgun (WGS) entry which is preliminary data.</text>
</comment>
<gene>
    <name evidence="1" type="ORF">GCM10022226_76480</name>
</gene>
<reference evidence="2" key="1">
    <citation type="journal article" date="2019" name="Int. J. Syst. Evol. Microbiol.">
        <title>The Global Catalogue of Microorganisms (GCM) 10K type strain sequencing project: providing services to taxonomists for standard genome sequencing and annotation.</title>
        <authorList>
            <consortium name="The Broad Institute Genomics Platform"/>
            <consortium name="The Broad Institute Genome Sequencing Center for Infectious Disease"/>
            <person name="Wu L."/>
            <person name="Ma J."/>
        </authorList>
    </citation>
    <scope>NUCLEOTIDE SEQUENCE [LARGE SCALE GENOMIC DNA]</scope>
    <source>
        <strain evidence="2">JCM 16908</strain>
    </source>
</reference>
<evidence type="ECO:0000313" key="1">
    <source>
        <dbReference type="EMBL" id="GAA3842493.1"/>
    </source>
</evidence>
<accession>A0ABP7JFW0</accession>
<name>A0ABP7JFW0_9ACTN</name>
<sequence length="540" mass="59696">MPEIPNFPHDLLDLHHAWHQPSAHPGVPTRVNPAGTPGAGLEFLVFHRDYIARFHAWYDRQPFADQAAVKPWPEVPAEMRRPDLGWNAWAADVERIIGDPSSFASADQLGTFIEEGVHNNFLHSAAATVFNEPVLGTFHSPQITQFYQLHGLVQKWWEDWEARRFVWLHGVPGAVSDVPVATGTSPTSWYTTPENVQHLGYVGTDQRIHELFYFIGGDGQWHHGVPGMVSDVPVATGTSPTSWYTTPENVQHLGYVGTDQRVHELFYFIGGDGQWHHGVPGMVSDVPVATGTSPTSWYTTPENVQHLGYVGTDQRIHELFFFIGGDGQWHHGVPGAVSDVPVAPGTSPTSWYTTPENVQHIAYVGTDQRIHELFYFIGGDGQWHHGVPGAVSDVPVAPGTSPTSWYTTPENVQHIAYVGTDQKIHELFYFIGGDGQWHHGVPGAVSDVPVATGTSPTSWYTTPENVQHLGYVGTDQKVHELFFFIGGDGRWLHGVPGAVSGVPVATGTSPTSWYTTPENVQHLGYVGTDRKIHELFFFIR</sequence>
<keyword evidence="2" id="KW-1185">Reference proteome</keyword>
<evidence type="ECO:0000313" key="2">
    <source>
        <dbReference type="Proteomes" id="UP001500888"/>
    </source>
</evidence>
<dbReference type="RefSeq" id="WP_344952351.1">
    <property type="nucleotide sequence ID" value="NZ_BAAAZR010000052.1"/>
</dbReference>
<dbReference type="Proteomes" id="UP001500888">
    <property type="component" value="Unassembled WGS sequence"/>
</dbReference>
<protein>
    <recommendedName>
        <fullName evidence="3">Glycosyl hydrolase</fullName>
    </recommendedName>
</protein>
<evidence type="ECO:0008006" key="3">
    <source>
        <dbReference type="Google" id="ProtNLM"/>
    </source>
</evidence>
<dbReference type="Gene3D" id="2.120.10.70">
    <property type="entry name" value="Fucose-specific lectin"/>
    <property type="match status" value="2"/>
</dbReference>
<proteinExistence type="predicted"/>
<dbReference type="SUPFAM" id="SSF89372">
    <property type="entry name" value="Fucose-specific lectin"/>
    <property type="match status" value="1"/>
</dbReference>
<organism evidence="1 2">
    <name type="scientific">Sphaerisporangium flaviroseum</name>
    <dbReference type="NCBI Taxonomy" id="509199"/>
    <lineage>
        <taxon>Bacteria</taxon>
        <taxon>Bacillati</taxon>
        <taxon>Actinomycetota</taxon>
        <taxon>Actinomycetes</taxon>
        <taxon>Streptosporangiales</taxon>
        <taxon>Streptosporangiaceae</taxon>
        <taxon>Sphaerisporangium</taxon>
    </lineage>
</organism>